<dbReference type="Proteomes" id="UP000565441">
    <property type="component" value="Unassembled WGS sequence"/>
</dbReference>
<comment type="caution">
    <text evidence="2">The sequence shown here is derived from an EMBL/GenBank/DDBJ whole genome shotgun (WGS) entry which is preliminary data.</text>
</comment>
<reference evidence="2 3" key="1">
    <citation type="journal article" date="2020" name="ISME J.">
        <title>Uncovering the hidden diversity of litter-decomposition mechanisms in mushroom-forming fungi.</title>
        <authorList>
            <person name="Floudas D."/>
            <person name="Bentzer J."/>
            <person name="Ahren D."/>
            <person name="Johansson T."/>
            <person name="Persson P."/>
            <person name="Tunlid A."/>
        </authorList>
    </citation>
    <scope>NUCLEOTIDE SEQUENCE [LARGE SCALE GENOMIC DNA]</scope>
    <source>
        <strain evidence="2 3">CBS 661.87</strain>
    </source>
</reference>
<name>A0A8H5HPQ7_9AGAR</name>
<dbReference type="InterPro" id="IPR002934">
    <property type="entry name" value="Polymerase_NTP_transf_dom"/>
</dbReference>
<evidence type="ECO:0000259" key="1">
    <source>
        <dbReference type="Pfam" id="PF01909"/>
    </source>
</evidence>
<dbReference type="Gene3D" id="3.30.460.10">
    <property type="entry name" value="Beta Polymerase, domain 2"/>
    <property type="match status" value="1"/>
</dbReference>
<protein>
    <recommendedName>
        <fullName evidence="1">Polymerase nucleotidyl transferase domain-containing protein</fullName>
    </recommendedName>
</protein>
<dbReference type="CDD" id="cd05403">
    <property type="entry name" value="NT_KNTase_like"/>
    <property type="match status" value="1"/>
</dbReference>
<evidence type="ECO:0000313" key="2">
    <source>
        <dbReference type="EMBL" id="KAF5386989.1"/>
    </source>
</evidence>
<dbReference type="EMBL" id="JAACJP010000002">
    <property type="protein sequence ID" value="KAF5386989.1"/>
    <property type="molecule type" value="Genomic_DNA"/>
</dbReference>
<gene>
    <name evidence="2" type="ORF">D9615_001963</name>
</gene>
<dbReference type="GO" id="GO:0016779">
    <property type="term" value="F:nucleotidyltransferase activity"/>
    <property type="evidence" value="ECO:0007669"/>
    <property type="project" value="InterPro"/>
</dbReference>
<proteinExistence type="predicted"/>
<dbReference type="InterPro" id="IPR043519">
    <property type="entry name" value="NT_sf"/>
</dbReference>
<sequence length="212" mass="23884">MSGLKVSQILHSLRPQDAHVSHIYLVGSRLWGTHTEGSDFDLLLVAERLGLETLRSQHKGQYDITLLTKEEFAARVQGGSLIETVCCLLSGDEACVLQEGESMKRLVQDIHVLDAWVTSRHPVDHEKAKKFWLKGKRKDGFKVLQHMITADSVLRGLRKKVQEGRELSSITLTVAELHDFVQGGRDESDWNWLGLEWGEVKEAHAVRLKGAE</sequence>
<evidence type="ECO:0000313" key="3">
    <source>
        <dbReference type="Proteomes" id="UP000565441"/>
    </source>
</evidence>
<dbReference type="Pfam" id="PF01909">
    <property type="entry name" value="NTP_transf_2"/>
    <property type="match status" value="1"/>
</dbReference>
<organism evidence="2 3">
    <name type="scientific">Tricholomella constricta</name>
    <dbReference type="NCBI Taxonomy" id="117010"/>
    <lineage>
        <taxon>Eukaryota</taxon>
        <taxon>Fungi</taxon>
        <taxon>Dikarya</taxon>
        <taxon>Basidiomycota</taxon>
        <taxon>Agaricomycotina</taxon>
        <taxon>Agaricomycetes</taxon>
        <taxon>Agaricomycetidae</taxon>
        <taxon>Agaricales</taxon>
        <taxon>Tricholomatineae</taxon>
        <taxon>Lyophyllaceae</taxon>
        <taxon>Tricholomella</taxon>
    </lineage>
</organism>
<feature type="domain" description="Polymerase nucleotidyl transferase" evidence="1">
    <location>
        <begin position="8"/>
        <end position="49"/>
    </location>
</feature>
<keyword evidence="3" id="KW-1185">Reference proteome</keyword>
<dbReference type="OrthoDB" id="3021704at2759"/>
<dbReference type="AlphaFoldDB" id="A0A8H5HPQ7"/>
<accession>A0A8H5HPQ7</accession>
<dbReference type="SUPFAM" id="SSF81301">
    <property type="entry name" value="Nucleotidyltransferase"/>
    <property type="match status" value="1"/>
</dbReference>